<comment type="caution">
    <text evidence="3">The sequence shown here is derived from an EMBL/GenBank/DDBJ whole genome shotgun (WGS) entry which is preliminary data.</text>
</comment>
<gene>
    <name evidence="3" type="ORF">PIB30_014339</name>
</gene>
<evidence type="ECO:0000313" key="4">
    <source>
        <dbReference type="Proteomes" id="UP001341840"/>
    </source>
</evidence>
<feature type="chain" id="PRO_5046473010" description="BURP domain-containing protein" evidence="1">
    <location>
        <begin position="25"/>
        <end position="280"/>
    </location>
</feature>
<dbReference type="Pfam" id="PF03181">
    <property type="entry name" value="BURP"/>
    <property type="match status" value="1"/>
</dbReference>
<dbReference type="InterPro" id="IPR044816">
    <property type="entry name" value="BURP"/>
</dbReference>
<evidence type="ECO:0000313" key="3">
    <source>
        <dbReference type="EMBL" id="MED6119730.1"/>
    </source>
</evidence>
<dbReference type="InterPro" id="IPR004873">
    <property type="entry name" value="BURP_dom"/>
</dbReference>
<keyword evidence="4" id="KW-1185">Reference proteome</keyword>
<protein>
    <recommendedName>
        <fullName evidence="2">BURP domain-containing protein</fullName>
    </recommendedName>
</protein>
<proteinExistence type="predicted"/>
<keyword evidence="1" id="KW-0732">Signal</keyword>
<reference evidence="3 4" key="1">
    <citation type="journal article" date="2023" name="Plants (Basel)">
        <title>Bridging the Gap: Combining Genomics and Transcriptomics Approaches to Understand Stylosanthes scabra, an Orphan Legume from the Brazilian Caatinga.</title>
        <authorList>
            <person name="Ferreira-Neto J.R.C."/>
            <person name="da Silva M.D."/>
            <person name="Binneck E."/>
            <person name="de Melo N.F."/>
            <person name="da Silva R.H."/>
            <person name="de Melo A.L.T.M."/>
            <person name="Pandolfi V."/>
            <person name="Bustamante F.O."/>
            <person name="Brasileiro-Vidal A.C."/>
            <person name="Benko-Iseppon A.M."/>
        </authorList>
    </citation>
    <scope>NUCLEOTIDE SEQUENCE [LARGE SCALE GENOMIC DNA]</scope>
    <source>
        <tissue evidence="3">Leaves</tissue>
    </source>
</reference>
<sequence>MFRHFLSLSLVVLLSLAFAGGSHGRELIADEDYWHAVWPNTPIPTTLNELLKPGAEENAEIDDVPMKVDDTMYPKTFFFQHELYPGKKMSVEFSKLPFAQPYGVYTWGRKVKDLGKEIFTFEEACIKAPPSKGEDKYCVKSLPSMIGFVVSKLGKNIMPLSSSFLDKNLKSEYTIEGVYNLGDRAVMCHRLNFQTTVFYCHEIHDTTAYMVPMVGADGARTQVLAVCHHDTSAMNAEVLYQVLKIKPGAETACHYLGNKAVMWVPNLPVNSAHNNANLAN</sequence>
<accession>A0ABU6R6Z1</accession>
<feature type="domain" description="BURP" evidence="2">
    <location>
        <begin position="77"/>
        <end position="266"/>
    </location>
</feature>
<organism evidence="3 4">
    <name type="scientific">Stylosanthes scabra</name>
    <dbReference type="NCBI Taxonomy" id="79078"/>
    <lineage>
        <taxon>Eukaryota</taxon>
        <taxon>Viridiplantae</taxon>
        <taxon>Streptophyta</taxon>
        <taxon>Embryophyta</taxon>
        <taxon>Tracheophyta</taxon>
        <taxon>Spermatophyta</taxon>
        <taxon>Magnoliopsida</taxon>
        <taxon>eudicotyledons</taxon>
        <taxon>Gunneridae</taxon>
        <taxon>Pentapetalae</taxon>
        <taxon>rosids</taxon>
        <taxon>fabids</taxon>
        <taxon>Fabales</taxon>
        <taxon>Fabaceae</taxon>
        <taxon>Papilionoideae</taxon>
        <taxon>50 kb inversion clade</taxon>
        <taxon>dalbergioids sensu lato</taxon>
        <taxon>Dalbergieae</taxon>
        <taxon>Pterocarpus clade</taxon>
        <taxon>Stylosanthes</taxon>
    </lineage>
</organism>
<dbReference type="PANTHER" id="PTHR31236:SF39">
    <property type="entry name" value="EMBRYONIC ABUNDANT-LIKE PROTEIN"/>
    <property type="match status" value="1"/>
</dbReference>
<dbReference type="EMBL" id="JASCZI010030246">
    <property type="protein sequence ID" value="MED6119730.1"/>
    <property type="molecule type" value="Genomic_DNA"/>
</dbReference>
<dbReference type="Proteomes" id="UP001341840">
    <property type="component" value="Unassembled WGS sequence"/>
</dbReference>
<feature type="signal peptide" evidence="1">
    <location>
        <begin position="1"/>
        <end position="24"/>
    </location>
</feature>
<dbReference type="PANTHER" id="PTHR31236">
    <property type="entry name" value="BURP DOMAIN PROTEIN USPL1-LIKE"/>
    <property type="match status" value="1"/>
</dbReference>
<evidence type="ECO:0000256" key="1">
    <source>
        <dbReference type="SAM" id="SignalP"/>
    </source>
</evidence>
<name>A0ABU6R6Z1_9FABA</name>
<evidence type="ECO:0000259" key="2">
    <source>
        <dbReference type="PROSITE" id="PS51277"/>
    </source>
</evidence>
<dbReference type="PROSITE" id="PS51277">
    <property type="entry name" value="BURP"/>
    <property type="match status" value="1"/>
</dbReference>
<dbReference type="SMART" id="SM01045">
    <property type="entry name" value="BURP"/>
    <property type="match status" value="1"/>
</dbReference>